<feature type="region of interest" description="Disordered" evidence="1">
    <location>
        <begin position="1035"/>
        <end position="1070"/>
    </location>
</feature>
<dbReference type="EMBL" id="CAUWAG010000013">
    <property type="protein sequence ID" value="CAJ2510290.1"/>
    <property type="molecule type" value="Genomic_DNA"/>
</dbReference>
<dbReference type="AlphaFoldDB" id="A0AAI8VSJ6"/>
<sequence length="1180" mass="129448">MESFIPQGGFQLPFQRRLSRLYNDTKKSSDFVQEPLQAADDPEIKTMHRKLKIQKDRLVSWGLEWSDPNQAAEIDESLSKAGLSDLVGSIMATIKDILAEAEPLWLATKRPLASEKAPEKVTGDRKTALVVWDKARFEDLVKDLTASIDTLCDLSRTRSSAATSAAAASRLPKSKASMEDLRPFGSTRIQTPQQVDPNTLTSLRSMQAMPISQTEVSQPRPQEIFFMTKQAYADLTHQPGRQPWSPLLVEYAQFDPIYSVTGIMPEMSRFEKLSAGLQTESHRAPGTWIGLPLLLGYYEDMEHSRLALVYQFPPTFNPVTFENLTQNPLDNLCTLTELLNRPDFEPALEAKFRLAYNLANTVFDMHARDITHGNLQGSSISFCNPVGNDPGMPVGEVDIRRPLISSFDVFPDSSAPGQSSDAFLLHRHPLDPRTTTQSPLASNSDTKTLDLYSLATMLISIGLWTTLENLVPNRASPSIPESVLEQLAIRCGTPYMRAVQSCWNAVDRELAHPGSIEEIISQVQVRTSRYLEACCILDGISGLDDRLGEERAPPSSTQREKLGASATSLPGSSKSPSTTRGYDVKLPAAKELPSASATKPEKLQESQPSESKPERTREKTPKLRLYPQVPLPTEVVDQWNDMLMPQINMALRNFYRKNPESVEISLESIGESPQKTSPTVLVVCTSVNKVRAILNRKLGVLFDGTQGFALKVCRGSVLRSRKGTTRSMAKSVPSVTTSEFGSANEVEEQAAANPGYQERPQNGASIGAWIGDKHLPPVTLGGIIIVDDKPYGMTVHHMLDDPDQPSKNPEELIGHMGGAKRTNVSPFRSSAAAQGMAYLQEGDSSAESSSDEFACEFSDSESGLSATDITSDDEDDEYDEDEQFNEPGDIPGVEPGCGDGYIITQPALDDVSEGFYPSAETRDEDHLDTYTVGEVYASSGIRRRNESGLVHEIDWALFEFHGNRLPDENLIPRVAVGNARPQASSYAQTLQPTEVAPAKSLPGLEVQCNARTSGLQTGQILPALASVKIYGRASPSHTYSVSGRSPVPSRHEDPTMGLQPRHGARSGHSLGVPGDSGAWVIDRFYGRVCGHVLAWSERKQVAYICPMEVLLLDIAETVEASEVRLPGGEAVVRIANVEENTDIVDVSDHESWAGEDEMEAGDDDMHPKSEPKHSLSLRHQ</sequence>
<feature type="region of interest" description="Disordered" evidence="1">
    <location>
        <begin position="1146"/>
        <end position="1180"/>
    </location>
</feature>
<evidence type="ECO:0000313" key="3">
    <source>
        <dbReference type="Proteomes" id="UP001295740"/>
    </source>
</evidence>
<evidence type="ECO:0000313" key="2">
    <source>
        <dbReference type="EMBL" id="CAJ2510290.1"/>
    </source>
</evidence>
<dbReference type="Proteomes" id="UP001295740">
    <property type="component" value="Unassembled WGS sequence"/>
</dbReference>
<proteinExistence type="predicted"/>
<accession>A0AAI8VSJ6</accession>
<feature type="compositionally biased region" description="Basic and acidic residues" evidence="1">
    <location>
        <begin position="611"/>
        <end position="621"/>
    </location>
</feature>
<dbReference type="PANTHER" id="PTHR37542">
    <property type="entry name" value="HELO DOMAIN-CONTAINING PROTEIN-RELATED"/>
    <property type="match status" value="1"/>
</dbReference>
<keyword evidence="3" id="KW-1185">Reference proteome</keyword>
<dbReference type="PANTHER" id="PTHR37542:SF2">
    <property type="entry name" value="PROTEIN KINASE DOMAIN-CONTAINING PROTEIN"/>
    <property type="match status" value="1"/>
</dbReference>
<feature type="region of interest" description="Disordered" evidence="1">
    <location>
        <begin position="545"/>
        <end position="622"/>
    </location>
</feature>
<feature type="compositionally biased region" description="Basic and acidic residues" evidence="1">
    <location>
        <begin position="545"/>
        <end position="562"/>
    </location>
</feature>
<feature type="compositionally biased region" description="Polar residues" evidence="1">
    <location>
        <begin position="565"/>
        <end position="580"/>
    </location>
</feature>
<reference evidence="2" key="1">
    <citation type="submission" date="2023-10" db="EMBL/GenBank/DDBJ databases">
        <authorList>
            <person name="Hackl T."/>
        </authorList>
    </citation>
    <scope>NUCLEOTIDE SEQUENCE</scope>
</reference>
<organism evidence="2 3">
    <name type="scientific">Anthostomella pinea</name>
    <dbReference type="NCBI Taxonomy" id="933095"/>
    <lineage>
        <taxon>Eukaryota</taxon>
        <taxon>Fungi</taxon>
        <taxon>Dikarya</taxon>
        <taxon>Ascomycota</taxon>
        <taxon>Pezizomycotina</taxon>
        <taxon>Sordariomycetes</taxon>
        <taxon>Xylariomycetidae</taxon>
        <taxon>Xylariales</taxon>
        <taxon>Xylariaceae</taxon>
        <taxon>Anthostomella</taxon>
    </lineage>
</organism>
<protein>
    <submittedName>
        <fullName evidence="2">Uu.00g061900.m01.CDS01</fullName>
    </submittedName>
</protein>
<gene>
    <name evidence="2" type="ORF">KHLLAP_LOCUS10758</name>
</gene>
<name>A0AAI8VSJ6_9PEZI</name>
<evidence type="ECO:0000256" key="1">
    <source>
        <dbReference type="SAM" id="MobiDB-lite"/>
    </source>
</evidence>
<feature type="region of interest" description="Disordered" evidence="1">
    <location>
        <begin position="840"/>
        <end position="897"/>
    </location>
</feature>
<comment type="caution">
    <text evidence="2">The sequence shown here is derived from an EMBL/GenBank/DDBJ whole genome shotgun (WGS) entry which is preliminary data.</text>
</comment>
<feature type="compositionally biased region" description="Acidic residues" evidence="1">
    <location>
        <begin position="870"/>
        <end position="884"/>
    </location>
</feature>
<feature type="compositionally biased region" description="Acidic residues" evidence="1">
    <location>
        <begin position="1153"/>
        <end position="1162"/>
    </location>
</feature>
<feature type="compositionally biased region" description="Basic and acidic residues" evidence="1">
    <location>
        <begin position="1163"/>
        <end position="1173"/>
    </location>
</feature>